<keyword evidence="2" id="KW-1185">Reference proteome</keyword>
<evidence type="ECO:0000313" key="2">
    <source>
        <dbReference type="Proteomes" id="UP001143910"/>
    </source>
</evidence>
<accession>A0ACC1NRA3</accession>
<protein>
    <submittedName>
        <fullName evidence="1">Uncharacterized protein</fullName>
    </submittedName>
</protein>
<evidence type="ECO:0000313" key="1">
    <source>
        <dbReference type="EMBL" id="KAJ2981126.1"/>
    </source>
</evidence>
<reference evidence="1" key="1">
    <citation type="submission" date="2022-08" db="EMBL/GenBank/DDBJ databases">
        <title>Genome Sequence of Lecanicillium fungicola.</title>
        <authorList>
            <person name="Buettner E."/>
        </authorList>
    </citation>
    <scope>NUCLEOTIDE SEQUENCE</scope>
    <source>
        <strain evidence="1">Babe33</strain>
    </source>
</reference>
<name>A0ACC1NRA3_9HYPO</name>
<comment type="caution">
    <text evidence="1">The sequence shown here is derived from an EMBL/GenBank/DDBJ whole genome shotgun (WGS) entry which is preliminary data.</text>
</comment>
<organism evidence="1 2">
    <name type="scientific">Zarea fungicola</name>
    <dbReference type="NCBI Taxonomy" id="93591"/>
    <lineage>
        <taxon>Eukaryota</taxon>
        <taxon>Fungi</taxon>
        <taxon>Dikarya</taxon>
        <taxon>Ascomycota</taxon>
        <taxon>Pezizomycotina</taxon>
        <taxon>Sordariomycetes</taxon>
        <taxon>Hypocreomycetidae</taxon>
        <taxon>Hypocreales</taxon>
        <taxon>Cordycipitaceae</taxon>
        <taxon>Zarea</taxon>
    </lineage>
</organism>
<dbReference type="Proteomes" id="UP001143910">
    <property type="component" value="Unassembled WGS sequence"/>
</dbReference>
<proteinExistence type="predicted"/>
<gene>
    <name evidence="1" type="ORF">NQ176_g2211</name>
</gene>
<dbReference type="EMBL" id="JANJQO010000150">
    <property type="protein sequence ID" value="KAJ2981126.1"/>
    <property type="molecule type" value="Genomic_DNA"/>
</dbReference>
<sequence>MQMLSIDKLDRHQRLDSVTLRYENGIKTVYYEWKDKGDWCWATRDGKVYLPADAASLALTAFFQHEVVVESPQEQRILYIRMKQLKDVASRETSKLWVQVNGGEALAGDEQRLDSHVGKLY</sequence>